<dbReference type="GO" id="GO:0016020">
    <property type="term" value="C:membrane"/>
    <property type="evidence" value="ECO:0007669"/>
    <property type="project" value="TreeGrafter"/>
</dbReference>
<protein>
    <submittedName>
        <fullName evidence="2">Pimeloyl-ACP methyl ester carboxylesterase</fullName>
    </submittedName>
</protein>
<dbReference type="RefSeq" id="WP_091058581.1">
    <property type="nucleotide sequence ID" value="NZ_FNCF01000001.1"/>
</dbReference>
<keyword evidence="3" id="KW-1185">Reference proteome</keyword>
<accession>A0A1G7N0T0</accession>
<sequence length="304" mass="32239">MGRRLARQVRVVHGHTRAFVTAGSGPAVLLLHGIGNSAQTWAGVIDRLAEHHTVIAPDLLGHGDSDKPRGDYSVAGYANGMRDLLSVLDVEQATVVGHSLGGGIAQQFAYQFPERCQRLVLVSSGGLGPELSLGLRLATLPGADLVLDLLTDAPWPLRAGLAALRRAGSAVGWQQAEDLAEAGEALLDLRDAEARTAFLRTLRSVADVHGQAVTSLDRLYLAAALPTLVVWGTRDRIIPVEHASAVARVAPGARVELVEGAGHWPHLTDPDRFAAVLLDFLATTAPASHDRDTWRSVLAQPAPL</sequence>
<dbReference type="PANTHER" id="PTHR43798:SF33">
    <property type="entry name" value="HYDROLASE, PUTATIVE (AFU_ORTHOLOGUE AFUA_2G14860)-RELATED"/>
    <property type="match status" value="1"/>
</dbReference>
<reference evidence="3" key="1">
    <citation type="submission" date="2016-10" db="EMBL/GenBank/DDBJ databases">
        <authorList>
            <person name="Varghese N."/>
            <person name="Submissions S."/>
        </authorList>
    </citation>
    <scope>NUCLEOTIDE SEQUENCE [LARGE SCALE GENOMIC DNA]</scope>
    <source>
        <strain evidence="3">DSM 44526</strain>
    </source>
</reference>
<dbReference type="Pfam" id="PF00561">
    <property type="entry name" value="Abhydrolase_1"/>
    <property type="match status" value="1"/>
</dbReference>
<proteinExistence type="predicted"/>
<name>A0A1G7N0T0_9ACTN</name>
<dbReference type="SUPFAM" id="SSF53474">
    <property type="entry name" value="alpha/beta-Hydrolases"/>
    <property type="match status" value="1"/>
</dbReference>
<evidence type="ECO:0000313" key="2">
    <source>
        <dbReference type="EMBL" id="SDF67527.1"/>
    </source>
</evidence>
<evidence type="ECO:0000313" key="3">
    <source>
        <dbReference type="Proteomes" id="UP000198863"/>
    </source>
</evidence>
<dbReference type="PANTHER" id="PTHR43798">
    <property type="entry name" value="MONOACYLGLYCEROL LIPASE"/>
    <property type="match status" value="1"/>
</dbReference>
<dbReference type="EMBL" id="FNCF01000001">
    <property type="protein sequence ID" value="SDF67527.1"/>
    <property type="molecule type" value="Genomic_DNA"/>
</dbReference>
<dbReference type="InterPro" id="IPR029058">
    <property type="entry name" value="AB_hydrolase_fold"/>
</dbReference>
<dbReference type="PRINTS" id="PR00111">
    <property type="entry name" value="ABHYDROLASE"/>
</dbReference>
<organism evidence="2 3">
    <name type="scientific">Klenkia brasiliensis</name>
    <dbReference type="NCBI Taxonomy" id="333142"/>
    <lineage>
        <taxon>Bacteria</taxon>
        <taxon>Bacillati</taxon>
        <taxon>Actinomycetota</taxon>
        <taxon>Actinomycetes</taxon>
        <taxon>Geodermatophilales</taxon>
        <taxon>Geodermatophilaceae</taxon>
        <taxon>Klenkia</taxon>
    </lineage>
</organism>
<dbReference type="InterPro" id="IPR000073">
    <property type="entry name" value="AB_hydrolase_1"/>
</dbReference>
<dbReference type="Proteomes" id="UP000198863">
    <property type="component" value="Unassembled WGS sequence"/>
</dbReference>
<dbReference type="Gene3D" id="3.40.50.1820">
    <property type="entry name" value="alpha/beta hydrolase"/>
    <property type="match status" value="1"/>
</dbReference>
<evidence type="ECO:0000259" key="1">
    <source>
        <dbReference type="Pfam" id="PF00561"/>
    </source>
</evidence>
<feature type="domain" description="AB hydrolase-1" evidence="1">
    <location>
        <begin position="26"/>
        <end position="270"/>
    </location>
</feature>
<dbReference type="AlphaFoldDB" id="A0A1G7N0T0"/>
<dbReference type="InterPro" id="IPR050266">
    <property type="entry name" value="AB_hydrolase_sf"/>
</dbReference>
<dbReference type="GO" id="GO:0003824">
    <property type="term" value="F:catalytic activity"/>
    <property type="evidence" value="ECO:0007669"/>
    <property type="project" value="UniProtKB-ARBA"/>
</dbReference>
<dbReference type="OrthoDB" id="3371334at2"/>
<gene>
    <name evidence="2" type="ORF">SAMN05660324_0850</name>
</gene>